<dbReference type="VEuPathDB" id="FungiDB:BO80DRAFT_438155"/>
<evidence type="ECO:0000313" key="6">
    <source>
        <dbReference type="EMBL" id="RAK96954.1"/>
    </source>
</evidence>
<evidence type="ECO:0000313" key="7">
    <source>
        <dbReference type="Proteomes" id="UP000249402"/>
    </source>
</evidence>
<dbReference type="Gene3D" id="4.10.240.10">
    <property type="entry name" value="Zn(2)-C6 fungal-type DNA-binding domain"/>
    <property type="match status" value="1"/>
</dbReference>
<dbReference type="OrthoDB" id="2574141at2759"/>
<feature type="compositionally biased region" description="Basic and acidic residues" evidence="5">
    <location>
        <begin position="102"/>
        <end position="118"/>
    </location>
</feature>
<dbReference type="GO" id="GO:0008270">
    <property type="term" value="F:zinc ion binding"/>
    <property type="evidence" value="ECO:0007669"/>
    <property type="project" value="InterPro"/>
</dbReference>
<keyword evidence="4" id="KW-0539">Nucleus</keyword>
<dbReference type="RefSeq" id="XP_025571282.1">
    <property type="nucleotide sequence ID" value="XM_025721027.1"/>
</dbReference>
<dbReference type="GO" id="GO:0003677">
    <property type="term" value="F:DNA binding"/>
    <property type="evidence" value="ECO:0007669"/>
    <property type="project" value="UniProtKB-KW"/>
</dbReference>
<keyword evidence="7" id="KW-1185">Reference proteome</keyword>
<evidence type="ECO:0000256" key="3">
    <source>
        <dbReference type="ARBA" id="ARBA00023163"/>
    </source>
</evidence>
<evidence type="ECO:0000256" key="4">
    <source>
        <dbReference type="ARBA" id="ARBA00023242"/>
    </source>
</evidence>
<dbReference type="EMBL" id="KZ824468">
    <property type="protein sequence ID" value="RAK96954.1"/>
    <property type="molecule type" value="Genomic_DNA"/>
</dbReference>
<evidence type="ECO:0000256" key="2">
    <source>
        <dbReference type="ARBA" id="ARBA00023125"/>
    </source>
</evidence>
<dbReference type="InterPro" id="IPR036864">
    <property type="entry name" value="Zn2-C6_fun-type_DNA-bd_sf"/>
</dbReference>
<keyword evidence="1" id="KW-0805">Transcription regulation</keyword>
<organism evidence="6 7">
    <name type="scientific">Aspergillus ibericus CBS 121593</name>
    <dbReference type="NCBI Taxonomy" id="1448316"/>
    <lineage>
        <taxon>Eukaryota</taxon>
        <taxon>Fungi</taxon>
        <taxon>Dikarya</taxon>
        <taxon>Ascomycota</taxon>
        <taxon>Pezizomycotina</taxon>
        <taxon>Eurotiomycetes</taxon>
        <taxon>Eurotiomycetidae</taxon>
        <taxon>Eurotiales</taxon>
        <taxon>Aspergillaceae</taxon>
        <taxon>Aspergillus</taxon>
        <taxon>Aspergillus subgen. Circumdati</taxon>
    </lineage>
</organism>
<keyword evidence="2" id="KW-0238">DNA-binding</keyword>
<reference evidence="6 7" key="1">
    <citation type="submission" date="2018-02" db="EMBL/GenBank/DDBJ databases">
        <title>The genomes of Aspergillus section Nigri reveals drivers in fungal speciation.</title>
        <authorList>
            <consortium name="DOE Joint Genome Institute"/>
            <person name="Vesth T.C."/>
            <person name="Nybo J."/>
            <person name="Theobald S."/>
            <person name="Brandl J."/>
            <person name="Frisvad J.C."/>
            <person name="Nielsen K.F."/>
            <person name="Lyhne E.K."/>
            <person name="Kogle M.E."/>
            <person name="Kuo A."/>
            <person name="Riley R."/>
            <person name="Clum A."/>
            <person name="Nolan M."/>
            <person name="Lipzen A."/>
            <person name="Salamov A."/>
            <person name="Henrissat B."/>
            <person name="Wiebenga A."/>
            <person name="De vries R.P."/>
            <person name="Grigoriev I.V."/>
            <person name="Mortensen U.H."/>
            <person name="Andersen M.R."/>
            <person name="Baker S.E."/>
        </authorList>
    </citation>
    <scope>NUCLEOTIDE SEQUENCE [LARGE SCALE GENOMIC DNA]</scope>
    <source>
        <strain evidence="6 7">CBS 121593</strain>
    </source>
</reference>
<dbReference type="SUPFAM" id="SSF57701">
    <property type="entry name" value="Zn2/Cys6 DNA-binding domain"/>
    <property type="match status" value="1"/>
</dbReference>
<evidence type="ECO:0000256" key="1">
    <source>
        <dbReference type="ARBA" id="ARBA00023015"/>
    </source>
</evidence>
<dbReference type="GO" id="GO:0009893">
    <property type="term" value="P:positive regulation of metabolic process"/>
    <property type="evidence" value="ECO:0007669"/>
    <property type="project" value="UniProtKB-ARBA"/>
</dbReference>
<feature type="region of interest" description="Disordered" evidence="5">
    <location>
        <begin position="59"/>
        <end position="156"/>
    </location>
</feature>
<dbReference type="CDD" id="cd00067">
    <property type="entry name" value="GAL4"/>
    <property type="match status" value="1"/>
</dbReference>
<dbReference type="Proteomes" id="UP000249402">
    <property type="component" value="Unassembled WGS sequence"/>
</dbReference>
<dbReference type="GO" id="GO:0000981">
    <property type="term" value="F:DNA-binding transcription factor activity, RNA polymerase II-specific"/>
    <property type="evidence" value="ECO:0007669"/>
    <property type="project" value="InterPro"/>
</dbReference>
<feature type="compositionally biased region" description="Polar residues" evidence="5">
    <location>
        <begin position="128"/>
        <end position="150"/>
    </location>
</feature>
<dbReference type="AlphaFoldDB" id="A0A395GNJ1"/>
<dbReference type="STRING" id="1448316.A0A395GNJ1"/>
<name>A0A395GNJ1_9EURO</name>
<protein>
    <recommendedName>
        <fullName evidence="8">Zn(2)-C6 fungal-type domain-containing protein</fullName>
    </recommendedName>
</protein>
<gene>
    <name evidence="6" type="ORF">BO80DRAFT_438155</name>
</gene>
<evidence type="ECO:0000256" key="5">
    <source>
        <dbReference type="SAM" id="MobiDB-lite"/>
    </source>
</evidence>
<sequence>MAGGKSGPSSGSEKSLRYACDRCHGQKLRCLRSQGADKSCHNVPCLRCQKAQVPCTSSVAHKVGRPPNSRNRKPRLLPNGMHTPYAEHLRISGSTEDDIEEPEKGRYKADKPQGHDLSESGWIIDPDQFSTVPQSTEPVRASFPTTSNTEVPMDTTIPATRSIPSIYGEESDGNAEILDLGQNMAARSAEGSGPRYDCPILESQNEPSPGFNEIEAPHYPQSYGDMYKDESMPHYAVSSSSSHGQGSMVSQTPRNMTTCHVLTGGKLQDTFHKWGELSTQAGASIPSYAGLPPNKFITCLPRLANLNMNLLRLSGKARIATAQSLNPAAGRENEVIVEMVQFSRELIDLMAYITPCPRSSHLPLASQPSSNIFCSMYSSGTKSEGASHSLDSNTHFQHDELSHTASGESTETDAKRESMPASTLIFLVMGCYTQIVYVFETIINCLYQDPTVSASQSRSGSSLETCLHIHTITYLLDHLHKALYAYPPHIPLHDEVDNVSYACQDNLRAQGPGCTTPMFGKSTAGVLLGQASWEIGEREQSLVSKIQSLSQVVNFSRHYS</sequence>
<accession>A0A395GNJ1</accession>
<dbReference type="GeneID" id="37225892"/>
<dbReference type="InterPro" id="IPR001138">
    <property type="entry name" value="Zn2Cys6_DnaBD"/>
</dbReference>
<evidence type="ECO:0008006" key="8">
    <source>
        <dbReference type="Google" id="ProtNLM"/>
    </source>
</evidence>
<proteinExistence type="predicted"/>
<keyword evidence="3" id="KW-0804">Transcription</keyword>